<evidence type="ECO:0000313" key="3">
    <source>
        <dbReference type="Proteomes" id="UP000254107"/>
    </source>
</evidence>
<keyword evidence="1" id="KW-0472">Membrane</keyword>
<feature type="transmembrane region" description="Helical" evidence="1">
    <location>
        <begin position="111"/>
        <end position="131"/>
    </location>
</feature>
<dbReference type="Proteomes" id="UP000254107">
    <property type="component" value="Unassembled WGS sequence"/>
</dbReference>
<feature type="transmembrane region" description="Helical" evidence="1">
    <location>
        <begin position="12"/>
        <end position="29"/>
    </location>
</feature>
<accession>A0A378QDK8</accession>
<dbReference type="AlphaFoldDB" id="A0A378QDK8"/>
<reference evidence="2 3" key="1">
    <citation type="submission" date="2018-06" db="EMBL/GenBank/DDBJ databases">
        <authorList>
            <consortium name="Pathogen Informatics"/>
            <person name="Doyle S."/>
        </authorList>
    </citation>
    <scope>NUCLEOTIDE SEQUENCE [LARGE SCALE GENOMIC DNA]</scope>
    <source>
        <strain evidence="2 3">NCTC7911</strain>
    </source>
</reference>
<evidence type="ECO:0000313" key="2">
    <source>
        <dbReference type="EMBL" id="STY99009.1"/>
    </source>
</evidence>
<dbReference type="EMBL" id="UGQC01000001">
    <property type="protein sequence ID" value="STY99009.1"/>
    <property type="molecule type" value="Genomic_DNA"/>
</dbReference>
<keyword evidence="1" id="KW-1133">Transmembrane helix</keyword>
<protein>
    <submittedName>
        <fullName evidence="2">Uncharacterized protein</fullName>
    </submittedName>
</protein>
<proteinExistence type="predicted"/>
<keyword evidence="1" id="KW-0812">Transmembrane</keyword>
<sequence>MQELSPFKDNYVYILLLMIVLSIVVYLFFGENYSGILPFSKIMETGVFSKIINDFLTIFNILTVVAMLFRYMFKTLSYRTSQLMKKYTLLCREKLPLYQHHTPSRIKTEMFVFQAFLCSAILFWFWILIFHDERKSLLYELFNSHFILVLLFMSFMHYAVYYLTLMNIVFWEQRKYVM</sequence>
<feature type="transmembrane region" description="Helical" evidence="1">
    <location>
        <begin position="55"/>
        <end position="73"/>
    </location>
</feature>
<name>A0A378QDK8_MORLA</name>
<evidence type="ECO:0000256" key="1">
    <source>
        <dbReference type="SAM" id="Phobius"/>
    </source>
</evidence>
<keyword evidence="3" id="KW-1185">Reference proteome</keyword>
<organism evidence="2 3">
    <name type="scientific">Moraxella lacunata</name>
    <dbReference type="NCBI Taxonomy" id="477"/>
    <lineage>
        <taxon>Bacteria</taxon>
        <taxon>Pseudomonadati</taxon>
        <taxon>Pseudomonadota</taxon>
        <taxon>Gammaproteobacteria</taxon>
        <taxon>Moraxellales</taxon>
        <taxon>Moraxellaceae</taxon>
        <taxon>Moraxella</taxon>
    </lineage>
</organism>
<feature type="transmembrane region" description="Helical" evidence="1">
    <location>
        <begin position="146"/>
        <end position="170"/>
    </location>
</feature>
<gene>
    <name evidence="2" type="ORF">NCTC7911_00377</name>
</gene>